<sequence length="257" mass="29495">MSSPLFFPFSFPCANKCLLTSIKRVGGVILYIRLARQGLVHPLEMAHLEKFQDLDWLLKEVQLALGSSWRIYRVARPWSLAAQIHRAKTRYPFFVEFRNFVPKGSRVLEELRVNSTIAFQKELVPELPIGNAGRVVACLTFLSALGDYWLDLPGPKPPVKQVVRLLVVPYWLKICNALAEPKALELERMRMFRQGIYQELGMPGSLRLRRLPELKEEPEEEDCTGSEQTLVIQETEPSTSDNEDCLEGRKEVWSVRV</sequence>
<name>A0AAU6S527_9ADEN</name>
<evidence type="ECO:0000313" key="7">
    <source>
        <dbReference type="EMBL" id="WZK92824.1"/>
    </source>
</evidence>
<evidence type="ECO:0000256" key="5">
    <source>
        <dbReference type="ARBA" id="ARBA00030501"/>
    </source>
</evidence>
<evidence type="ECO:0000256" key="4">
    <source>
        <dbReference type="ARBA" id="ARBA00023323"/>
    </source>
</evidence>
<reference evidence="7" key="1">
    <citation type="journal article" date="2024" name="Microbiol. Spectr.">
        <title>Full-genome sequencing of dozens of new DNA viruses found in Spanish bat feces.</title>
        <authorList>
            <person name="Buigues J."/>
            <person name="Vinals A."/>
            <person name="Martinez-Recio R."/>
            <person name="Monros J.S."/>
            <person name="Sanjuan R."/>
            <person name="Cuevas J.M."/>
        </authorList>
    </citation>
    <scope>NUCLEOTIDE SEQUENCE</scope>
    <source>
        <strain evidence="7">MAVG44</strain>
    </source>
</reference>
<dbReference type="Pfam" id="PF01691">
    <property type="entry name" value="Adeno_E1B_19K"/>
    <property type="match status" value="1"/>
</dbReference>
<evidence type="ECO:0000256" key="6">
    <source>
        <dbReference type="SAM" id="MobiDB-lite"/>
    </source>
</evidence>
<evidence type="ECO:0000256" key="2">
    <source>
        <dbReference type="ARBA" id="ARBA00022518"/>
    </source>
</evidence>
<feature type="region of interest" description="Disordered" evidence="6">
    <location>
        <begin position="216"/>
        <end position="246"/>
    </location>
</feature>
<proteinExistence type="inferred from homology"/>
<comment type="similarity">
    <text evidence="1">Belongs to the adenoviridae E1B 19 kDa protein family.</text>
</comment>
<protein>
    <recommendedName>
        <fullName evidence="5">E1B 19 kDa protein</fullName>
    </recommendedName>
</protein>
<keyword evidence="3" id="KW-1081">Inhibition of host apoptosis by viral BCL2-like protein</keyword>
<keyword evidence="2" id="KW-0244">Early protein</keyword>
<dbReference type="EMBL" id="PP410068">
    <property type="protein sequence ID" value="WZK92824.1"/>
    <property type="molecule type" value="Genomic_DNA"/>
</dbReference>
<reference evidence="7" key="2">
    <citation type="submission" date="2024-02" db="EMBL/GenBank/DDBJ databases">
        <authorList>
            <person name="Buigues J."/>
            <person name="Vinals A."/>
            <person name="Martinez-Recio R."/>
            <person name="S Monros J."/>
            <person name="Sanjuan R."/>
            <person name="Cuevas J.M."/>
        </authorList>
    </citation>
    <scope>NUCLEOTIDE SEQUENCE</scope>
    <source>
        <strain evidence="7">MAVG44</strain>
    </source>
</reference>
<feature type="compositionally biased region" description="Polar residues" evidence="6">
    <location>
        <begin position="225"/>
        <end position="240"/>
    </location>
</feature>
<dbReference type="GO" id="GO:0033668">
    <property type="term" value="P:symbiont-mediated suppression of host apoptosis"/>
    <property type="evidence" value="ECO:0007669"/>
    <property type="project" value="UniProtKB-KW"/>
</dbReference>
<organism evidence="7">
    <name type="scientific">Pipistrellus pipistrellus adenovirus</name>
    <dbReference type="NCBI Taxonomy" id="3140007"/>
    <lineage>
        <taxon>Viruses</taxon>
        <taxon>Varidnaviria</taxon>
        <taxon>Bamfordvirae</taxon>
        <taxon>Preplasmiviricota</taxon>
        <taxon>Polisuviricotina</taxon>
        <taxon>Pharingeaviricetes</taxon>
        <taxon>Rowavirales</taxon>
        <taxon>Adenoviridae</taxon>
    </lineage>
</organism>
<keyword evidence="4" id="KW-0945">Host-virus interaction</keyword>
<evidence type="ECO:0000256" key="3">
    <source>
        <dbReference type="ARBA" id="ARBA00023189"/>
    </source>
</evidence>
<evidence type="ECO:0000256" key="1">
    <source>
        <dbReference type="ARBA" id="ARBA00010275"/>
    </source>
</evidence>
<keyword evidence="4" id="KW-1119">Modulation of host cell apoptosis by virus</keyword>
<accession>A0AAU6S527</accession>
<dbReference type="InterPro" id="IPR002924">
    <property type="entry name" value="Adenovir_t-Ag_E1B_19kDa"/>
</dbReference>